<name>A0ABR4KLQ0_9EURO</name>
<dbReference type="Pfam" id="PF07714">
    <property type="entry name" value="PK_Tyr_Ser-Thr"/>
    <property type="match status" value="1"/>
</dbReference>
<protein>
    <submittedName>
        <fullName evidence="2">Kinase-like protein</fullName>
    </submittedName>
</protein>
<dbReference type="Gene3D" id="1.10.510.10">
    <property type="entry name" value="Transferase(Phosphotransferase) domain 1"/>
    <property type="match status" value="1"/>
</dbReference>
<dbReference type="GeneID" id="98154878"/>
<gene>
    <name evidence="2" type="ORF">BJX68DRAFT_234167</name>
</gene>
<evidence type="ECO:0000313" key="2">
    <source>
        <dbReference type="EMBL" id="KAL2853201.1"/>
    </source>
</evidence>
<dbReference type="PANTHER" id="PTHR23257:SF958">
    <property type="entry name" value="SERINE_THREONINE-PROTEIN KINASE WNK4"/>
    <property type="match status" value="1"/>
</dbReference>
<evidence type="ECO:0000313" key="3">
    <source>
        <dbReference type="Proteomes" id="UP001610444"/>
    </source>
</evidence>
<dbReference type="RefSeq" id="XP_070900842.1">
    <property type="nucleotide sequence ID" value="XM_071039714.1"/>
</dbReference>
<dbReference type="PROSITE" id="PS50011">
    <property type="entry name" value="PROTEIN_KINASE_DOM"/>
    <property type="match status" value="1"/>
</dbReference>
<accession>A0ABR4KLQ0</accession>
<dbReference type="SUPFAM" id="SSF56112">
    <property type="entry name" value="Protein kinase-like (PK-like)"/>
    <property type="match status" value="1"/>
</dbReference>
<dbReference type="InterPro" id="IPR000719">
    <property type="entry name" value="Prot_kinase_dom"/>
</dbReference>
<proteinExistence type="predicted"/>
<organism evidence="2 3">
    <name type="scientific">Aspergillus pseudodeflectus</name>
    <dbReference type="NCBI Taxonomy" id="176178"/>
    <lineage>
        <taxon>Eukaryota</taxon>
        <taxon>Fungi</taxon>
        <taxon>Dikarya</taxon>
        <taxon>Ascomycota</taxon>
        <taxon>Pezizomycotina</taxon>
        <taxon>Eurotiomycetes</taxon>
        <taxon>Eurotiomycetidae</taxon>
        <taxon>Eurotiales</taxon>
        <taxon>Aspergillaceae</taxon>
        <taxon>Aspergillus</taxon>
        <taxon>Aspergillus subgen. Nidulantes</taxon>
    </lineage>
</organism>
<evidence type="ECO:0000259" key="1">
    <source>
        <dbReference type="PROSITE" id="PS50011"/>
    </source>
</evidence>
<reference evidence="2 3" key="1">
    <citation type="submission" date="2024-07" db="EMBL/GenBank/DDBJ databases">
        <title>Section-level genome sequencing and comparative genomics of Aspergillus sections Usti and Cavernicolus.</title>
        <authorList>
            <consortium name="Lawrence Berkeley National Laboratory"/>
            <person name="Nybo J.L."/>
            <person name="Vesth T.C."/>
            <person name="Theobald S."/>
            <person name="Frisvad J.C."/>
            <person name="Larsen T.O."/>
            <person name="Kjaerboelling I."/>
            <person name="Rothschild-Mancinelli K."/>
            <person name="Lyhne E.K."/>
            <person name="Kogle M.E."/>
            <person name="Barry K."/>
            <person name="Clum A."/>
            <person name="Na H."/>
            <person name="Ledsgaard L."/>
            <person name="Lin J."/>
            <person name="Lipzen A."/>
            <person name="Kuo A."/>
            <person name="Riley R."/>
            <person name="Mondo S."/>
            <person name="LaButti K."/>
            <person name="Haridas S."/>
            <person name="Pangalinan J."/>
            <person name="Salamov A.A."/>
            <person name="Simmons B.A."/>
            <person name="Magnuson J.K."/>
            <person name="Chen J."/>
            <person name="Drula E."/>
            <person name="Henrissat B."/>
            <person name="Wiebenga A."/>
            <person name="Lubbers R.J."/>
            <person name="Gomes A.C."/>
            <person name="Macurrencykelacurrency M.R."/>
            <person name="Stajich J."/>
            <person name="Grigoriev I.V."/>
            <person name="Mortensen U.H."/>
            <person name="De vries R.P."/>
            <person name="Baker S.E."/>
            <person name="Andersen M.R."/>
        </authorList>
    </citation>
    <scope>NUCLEOTIDE SEQUENCE [LARGE SCALE GENOMIC DNA]</scope>
    <source>
        <strain evidence="2 3">CBS 756.74</strain>
    </source>
</reference>
<dbReference type="Proteomes" id="UP001610444">
    <property type="component" value="Unassembled WGS sequence"/>
</dbReference>
<feature type="domain" description="Protein kinase" evidence="1">
    <location>
        <begin position="1"/>
        <end position="241"/>
    </location>
</feature>
<dbReference type="CDD" id="cd00180">
    <property type="entry name" value="PKc"/>
    <property type="match status" value="1"/>
</dbReference>
<dbReference type="InterPro" id="IPR050167">
    <property type="entry name" value="Ser_Thr_protein_kinase"/>
</dbReference>
<keyword evidence="3" id="KW-1185">Reference proteome</keyword>
<sequence>MGANSSVSFPPGIGLQDIKGCGTSGMVALDPITKYIIKFPLGDDDECARCDKEREIYQLLESSPREWPLSLLKFHGTTSHGILLDYAEIGPVRQFLRESQDSIPPSTLLRWARQAAEALQFLHENGICHGDVNCSNFFLDQHLNLKVGDFTSSLVGSLATPQHFQADILNYGCALYEMATGYLPYHTLCEDKREQKLKQGKFPDLTTVGLRSLILQCWDAGYTTLADVMKDIDTACTNPIP</sequence>
<dbReference type="EMBL" id="JBFXLR010000014">
    <property type="protein sequence ID" value="KAL2853201.1"/>
    <property type="molecule type" value="Genomic_DNA"/>
</dbReference>
<dbReference type="PANTHER" id="PTHR23257">
    <property type="entry name" value="SERINE-THREONINE PROTEIN KINASE"/>
    <property type="match status" value="1"/>
</dbReference>
<dbReference type="InterPro" id="IPR011009">
    <property type="entry name" value="Kinase-like_dom_sf"/>
</dbReference>
<comment type="caution">
    <text evidence="2">The sequence shown here is derived from an EMBL/GenBank/DDBJ whole genome shotgun (WGS) entry which is preliminary data.</text>
</comment>
<dbReference type="InterPro" id="IPR001245">
    <property type="entry name" value="Ser-Thr/Tyr_kinase_cat_dom"/>
</dbReference>